<name>A0ABW2V999_9BACL</name>
<feature type="transmembrane region" description="Helical" evidence="8">
    <location>
        <begin position="77"/>
        <end position="97"/>
    </location>
</feature>
<evidence type="ECO:0000256" key="7">
    <source>
        <dbReference type="ARBA" id="ARBA00023136"/>
    </source>
</evidence>
<feature type="transmembrane region" description="Helical" evidence="8">
    <location>
        <begin position="109"/>
        <end position="131"/>
    </location>
</feature>
<keyword evidence="10" id="KW-1185">Reference proteome</keyword>
<keyword evidence="6 8" id="KW-1133">Transmembrane helix</keyword>
<keyword evidence="3" id="KW-0813">Transport</keyword>
<dbReference type="EMBL" id="JBHTGQ010000030">
    <property type="protein sequence ID" value="MFC7750883.1"/>
    <property type="molecule type" value="Genomic_DNA"/>
</dbReference>
<feature type="transmembrane region" description="Helical" evidence="8">
    <location>
        <begin position="210"/>
        <end position="231"/>
    </location>
</feature>
<feature type="transmembrane region" description="Helical" evidence="8">
    <location>
        <begin position="137"/>
        <end position="157"/>
    </location>
</feature>
<sequence>MRKLTLWGGGGLLLLALSVVVAVSLGSAAIPLRVVWGILGERAASWIGADALLREWGVFGSADWEANTESIVWKVRFPRVALAMLVGMLLSLAGAAFQGVLRNPLADPYILGIASGASVGASFVILFGLYVPLLGVWTVPLAAFATGMASLAAVFRLAGMQGKFRVETLLLSGVVIQAFLGSVVSFLVSLSDSVMNEIVFWMMGSLSLRGWKFAGTLLPFAGAGLLVLLSYSRTLNLFALGERQAGHLGVAVDRTKLVVLLTGTMMTAAAVSVSGVVGFAGLVVPHLVRLCVGPDYRLIVPLSALYGAIYMLWADTLARMLMSPAEIPLGVVTAMLGAPFFGYLLNRHKRKEMGA</sequence>
<evidence type="ECO:0000256" key="3">
    <source>
        <dbReference type="ARBA" id="ARBA00022448"/>
    </source>
</evidence>
<dbReference type="Pfam" id="PF01032">
    <property type="entry name" value="FecCD"/>
    <property type="match status" value="1"/>
</dbReference>
<dbReference type="Gene3D" id="1.10.3470.10">
    <property type="entry name" value="ABC transporter involved in vitamin B12 uptake, BtuC"/>
    <property type="match status" value="1"/>
</dbReference>
<evidence type="ECO:0000313" key="10">
    <source>
        <dbReference type="Proteomes" id="UP001596528"/>
    </source>
</evidence>
<dbReference type="InterPro" id="IPR037294">
    <property type="entry name" value="ABC_BtuC-like"/>
</dbReference>
<keyword evidence="5 8" id="KW-0812">Transmembrane</keyword>
<keyword evidence="7 8" id="KW-0472">Membrane</keyword>
<dbReference type="PANTHER" id="PTHR30472:SF25">
    <property type="entry name" value="ABC TRANSPORTER PERMEASE PROTEIN MJ0876-RELATED"/>
    <property type="match status" value="1"/>
</dbReference>
<dbReference type="InterPro" id="IPR000522">
    <property type="entry name" value="ABC_transptr_permease_BtuC"/>
</dbReference>
<evidence type="ECO:0000256" key="1">
    <source>
        <dbReference type="ARBA" id="ARBA00004651"/>
    </source>
</evidence>
<gene>
    <name evidence="9" type="ORF">ACFQWB_13230</name>
</gene>
<comment type="similarity">
    <text evidence="2">Belongs to the binding-protein-dependent transport system permease family. FecCD subfamily.</text>
</comment>
<dbReference type="RefSeq" id="WP_138790686.1">
    <property type="nucleotide sequence ID" value="NZ_JBHTGQ010000030.1"/>
</dbReference>
<dbReference type="PANTHER" id="PTHR30472">
    <property type="entry name" value="FERRIC ENTEROBACTIN TRANSPORT SYSTEM PERMEASE PROTEIN"/>
    <property type="match status" value="1"/>
</dbReference>
<accession>A0ABW2V999</accession>
<dbReference type="SUPFAM" id="SSF81345">
    <property type="entry name" value="ABC transporter involved in vitamin B12 uptake, BtuC"/>
    <property type="match status" value="1"/>
</dbReference>
<evidence type="ECO:0000256" key="4">
    <source>
        <dbReference type="ARBA" id="ARBA00022475"/>
    </source>
</evidence>
<evidence type="ECO:0000256" key="2">
    <source>
        <dbReference type="ARBA" id="ARBA00007935"/>
    </source>
</evidence>
<dbReference type="Proteomes" id="UP001596528">
    <property type="component" value="Unassembled WGS sequence"/>
</dbReference>
<comment type="subcellular location">
    <subcellularLocation>
        <location evidence="1">Cell membrane</location>
        <topology evidence="1">Multi-pass membrane protein</topology>
    </subcellularLocation>
</comment>
<evidence type="ECO:0000256" key="5">
    <source>
        <dbReference type="ARBA" id="ARBA00022692"/>
    </source>
</evidence>
<keyword evidence="4" id="KW-1003">Cell membrane</keyword>
<feature type="transmembrane region" description="Helical" evidence="8">
    <location>
        <begin position="257"/>
        <end position="284"/>
    </location>
</feature>
<proteinExistence type="inferred from homology"/>
<dbReference type="CDD" id="cd06550">
    <property type="entry name" value="TM_ABC_iron-siderophores_like"/>
    <property type="match status" value="1"/>
</dbReference>
<evidence type="ECO:0000313" key="9">
    <source>
        <dbReference type="EMBL" id="MFC7750883.1"/>
    </source>
</evidence>
<comment type="caution">
    <text evidence="9">The sequence shown here is derived from an EMBL/GenBank/DDBJ whole genome shotgun (WGS) entry which is preliminary data.</text>
</comment>
<feature type="transmembrane region" description="Helical" evidence="8">
    <location>
        <begin position="325"/>
        <end position="345"/>
    </location>
</feature>
<reference evidence="10" key="1">
    <citation type="journal article" date="2019" name="Int. J. Syst. Evol. Microbiol.">
        <title>The Global Catalogue of Microorganisms (GCM) 10K type strain sequencing project: providing services to taxonomists for standard genome sequencing and annotation.</title>
        <authorList>
            <consortium name="The Broad Institute Genomics Platform"/>
            <consortium name="The Broad Institute Genome Sequencing Center for Infectious Disease"/>
            <person name="Wu L."/>
            <person name="Ma J."/>
        </authorList>
    </citation>
    <scope>NUCLEOTIDE SEQUENCE [LARGE SCALE GENOMIC DNA]</scope>
    <source>
        <strain evidence="10">JCM 18657</strain>
    </source>
</reference>
<organism evidence="9 10">
    <name type="scientific">Paenibacillus thermoaerophilus</name>
    <dbReference type="NCBI Taxonomy" id="1215385"/>
    <lineage>
        <taxon>Bacteria</taxon>
        <taxon>Bacillati</taxon>
        <taxon>Bacillota</taxon>
        <taxon>Bacilli</taxon>
        <taxon>Bacillales</taxon>
        <taxon>Paenibacillaceae</taxon>
        <taxon>Paenibacillus</taxon>
    </lineage>
</organism>
<feature type="transmembrane region" description="Helical" evidence="8">
    <location>
        <begin position="169"/>
        <end position="190"/>
    </location>
</feature>
<evidence type="ECO:0000256" key="8">
    <source>
        <dbReference type="SAM" id="Phobius"/>
    </source>
</evidence>
<protein>
    <submittedName>
        <fullName evidence="9">FecCD family ABC transporter permease</fullName>
    </submittedName>
</protein>
<evidence type="ECO:0000256" key="6">
    <source>
        <dbReference type="ARBA" id="ARBA00022989"/>
    </source>
</evidence>